<feature type="transmembrane region" description="Helical" evidence="2">
    <location>
        <begin position="44"/>
        <end position="65"/>
    </location>
</feature>
<dbReference type="RefSeq" id="XP_009016001.1">
    <property type="nucleotide sequence ID" value="XM_009017753.1"/>
</dbReference>
<sequence>IYVGTLTKSVKLVKGFSLTTSILAVALVPVLYKNFQLDTSGGVMAAVAMGMNFFIFLTPVMLHFLTKRYVTSMYYNPNNNIFTATTINLFLQTKTHKFSSSSISIPKPSPFTSVIVNKKTPLLVDPTLFVDKDAMMLFYKCDESVDFEMGNMSEDVEKKNK</sequence>
<dbReference type="GeneID" id="20195895"/>
<accession>T1EH45</accession>
<reference evidence="3 5" key="2">
    <citation type="journal article" date="2013" name="Nature">
        <title>Insights into bilaterian evolution from three spiralian genomes.</title>
        <authorList>
            <person name="Simakov O."/>
            <person name="Marletaz F."/>
            <person name="Cho S.J."/>
            <person name="Edsinger-Gonzales E."/>
            <person name="Havlak P."/>
            <person name="Hellsten U."/>
            <person name="Kuo D.H."/>
            <person name="Larsson T."/>
            <person name="Lv J."/>
            <person name="Arendt D."/>
            <person name="Savage R."/>
            <person name="Osoegawa K."/>
            <person name="de Jong P."/>
            <person name="Grimwood J."/>
            <person name="Chapman J.A."/>
            <person name="Shapiro H."/>
            <person name="Aerts A."/>
            <person name="Otillar R.P."/>
            <person name="Terry A.Y."/>
            <person name="Boore J.L."/>
            <person name="Grigoriev I.V."/>
            <person name="Lindberg D.R."/>
            <person name="Seaver E.C."/>
            <person name="Weisblat D.A."/>
            <person name="Putnam N.H."/>
            <person name="Rokhsar D.S."/>
        </authorList>
    </citation>
    <scope>NUCLEOTIDE SEQUENCE</scope>
</reference>
<dbReference type="STRING" id="6412.T1EH45"/>
<dbReference type="EnsemblMetazoa" id="HelroT125141">
    <property type="protein sequence ID" value="HelroP125141"/>
    <property type="gene ID" value="HelroG125141"/>
</dbReference>
<reference evidence="4" key="3">
    <citation type="submission" date="2015-06" db="UniProtKB">
        <authorList>
            <consortium name="EnsemblMetazoa"/>
        </authorList>
    </citation>
    <scope>IDENTIFICATION</scope>
</reference>
<dbReference type="CTD" id="20195895"/>
<keyword evidence="2" id="KW-0472">Membrane</keyword>
<dbReference type="KEGG" id="hro:HELRODRAFT_125141"/>
<evidence type="ECO:0000313" key="3">
    <source>
        <dbReference type="EMBL" id="ESO06633.1"/>
    </source>
</evidence>
<reference evidence="5" key="1">
    <citation type="submission" date="2012-12" db="EMBL/GenBank/DDBJ databases">
        <authorList>
            <person name="Hellsten U."/>
            <person name="Grimwood J."/>
            <person name="Chapman J.A."/>
            <person name="Shapiro H."/>
            <person name="Aerts A."/>
            <person name="Otillar R.P."/>
            <person name="Terry A.Y."/>
            <person name="Boore J.L."/>
            <person name="Simakov O."/>
            <person name="Marletaz F."/>
            <person name="Cho S.-J."/>
            <person name="Edsinger-Gonzales E."/>
            <person name="Havlak P."/>
            <person name="Kuo D.-H."/>
            <person name="Larsson T."/>
            <person name="Lv J."/>
            <person name="Arendt D."/>
            <person name="Savage R."/>
            <person name="Osoegawa K."/>
            <person name="de Jong P."/>
            <person name="Lindberg D.R."/>
            <person name="Seaver E.C."/>
            <person name="Weisblat D.A."/>
            <person name="Putnam N.H."/>
            <person name="Grigoriev I.V."/>
            <person name="Rokhsar D.S."/>
        </authorList>
    </citation>
    <scope>NUCLEOTIDE SEQUENCE</scope>
</reference>
<dbReference type="GO" id="GO:0033615">
    <property type="term" value="P:mitochondrial proton-transporting ATP synthase complex assembly"/>
    <property type="evidence" value="ECO:0000318"/>
    <property type="project" value="GO_Central"/>
</dbReference>
<dbReference type="HOGENOM" id="CLU_096509_1_1_1"/>
<dbReference type="AlphaFoldDB" id="T1EH45"/>
<dbReference type="Proteomes" id="UP000015101">
    <property type="component" value="Unassembled WGS sequence"/>
</dbReference>
<dbReference type="InParanoid" id="T1EH45"/>
<organism evidence="4 5">
    <name type="scientific">Helobdella robusta</name>
    <name type="common">Californian leech</name>
    <dbReference type="NCBI Taxonomy" id="6412"/>
    <lineage>
        <taxon>Eukaryota</taxon>
        <taxon>Metazoa</taxon>
        <taxon>Spiralia</taxon>
        <taxon>Lophotrochozoa</taxon>
        <taxon>Annelida</taxon>
        <taxon>Clitellata</taxon>
        <taxon>Hirudinea</taxon>
        <taxon>Rhynchobdellida</taxon>
        <taxon>Glossiphoniidae</taxon>
        <taxon>Helobdella</taxon>
    </lineage>
</organism>
<dbReference type="EMBL" id="KB096324">
    <property type="protein sequence ID" value="ESO06633.1"/>
    <property type="molecule type" value="Genomic_DNA"/>
</dbReference>
<evidence type="ECO:0000256" key="2">
    <source>
        <dbReference type="SAM" id="Phobius"/>
    </source>
</evidence>
<keyword evidence="2" id="KW-1133">Transmembrane helix</keyword>
<keyword evidence="2" id="KW-0812">Transmembrane</keyword>
<evidence type="ECO:0000313" key="4">
    <source>
        <dbReference type="EnsemblMetazoa" id="HelroP125141"/>
    </source>
</evidence>
<dbReference type="EMBL" id="AMQM01000658">
    <property type="status" value="NOT_ANNOTATED_CDS"/>
    <property type="molecule type" value="Genomic_DNA"/>
</dbReference>
<proteinExistence type="inferred from homology"/>
<dbReference type="FunCoup" id="T1EH45">
    <property type="interactions" value="892"/>
</dbReference>
<dbReference type="Pfam" id="PF06979">
    <property type="entry name" value="TMEM70"/>
    <property type="match status" value="1"/>
</dbReference>
<evidence type="ECO:0000313" key="5">
    <source>
        <dbReference type="Proteomes" id="UP000015101"/>
    </source>
</evidence>
<dbReference type="eggNOG" id="KOG4478">
    <property type="taxonomic scope" value="Eukaryota"/>
</dbReference>
<evidence type="ECO:0000256" key="1">
    <source>
        <dbReference type="ARBA" id="ARBA00005280"/>
    </source>
</evidence>
<dbReference type="GO" id="GO:0031966">
    <property type="term" value="C:mitochondrial membrane"/>
    <property type="evidence" value="ECO:0000318"/>
    <property type="project" value="GO_Central"/>
</dbReference>
<protein>
    <submittedName>
        <fullName evidence="3 4">Uncharacterized protein</fullName>
    </submittedName>
</protein>
<dbReference type="InterPro" id="IPR045325">
    <property type="entry name" value="TMEM70/TMEM186/TMEM223"/>
</dbReference>
<dbReference type="PANTHER" id="PTHR13281:SF0">
    <property type="entry name" value="TRANSMEMBRANE PROTEIN 70, MITOCHONDRIAL"/>
    <property type="match status" value="1"/>
</dbReference>
<gene>
    <name evidence="4" type="primary">20195895</name>
    <name evidence="3" type="ORF">HELRODRAFT_125141</name>
</gene>
<feature type="transmembrane region" description="Helical" evidence="2">
    <location>
        <begin position="12"/>
        <end position="32"/>
    </location>
</feature>
<keyword evidence="5" id="KW-1185">Reference proteome</keyword>
<dbReference type="OrthoDB" id="156886at2759"/>
<dbReference type="PANTHER" id="PTHR13281">
    <property type="entry name" value="TRANSMEMBRANE PROTEIN 70, MITOCHONDRIAL"/>
    <property type="match status" value="1"/>
</dbReference>
<dbReference type="InterPro" id="IPR009724">
    <property type="entry name" value="TMEM70"/>
</dbReference>
<dbReference type="OMA" id="NQATDEY"/>
<comment type="similarity">
    <text evidence="1">Belongs to the TMEM70 family.</text>
</comment>
<name>T1EH45_HELRO</name>